<dbReference type="Proteomes" id="UP000028194">
    <property type="component" value="Chromosome"/>
</dbReference>
<dbReference type="OrthoDB" id="8751at2157"/>
<proteinExistence type="predicted"/>
<reference evidence="1 2" key="1">
    <citation type="journal article" date="2014" name="PLoS ONE">
        <title>Genome Sequence of Candidatus Nitrososphaera evergladensis from Group I.1b Enriched from Everglades Soil Reveals Novel Genomic Features of the Ammonia-Oxidizing Archaea.</title>
        <authorList>
            <person name="Zhalnina K.V."/>
            <person name="Dias R."/>
            <person name="Leonard M.T."/>
            <person name="Dorr de Quadros P."/>
            <person name="Camargo F.A."/>
            <person name="Drew J.C."/>
            <person name="Farmerie W.G."/>
            <person name="Daroub S.H."/>
            <person name="Triplett E.W."/>
        </authorList>
    </citation>
    <scope>NUCLEOTIDE SEQUENCE [LARGE SCALE GENOMIC DNA]</scope>
    <source>
        <strain evidence="1 2">SR1</strain>
    </source>
</reference>
<evidence type="ECO:0000313" key="2">
    <source>
        <dbReference type="Proteomes" id="UP000028194"/>
    </source>
</evidence>
<dbReference type="KEGG" id="nev:NTE_02893"/>
<keyword evidence="2" id="KW-1185">Reference proteome</keyword>
<dbReference type="RefSeq" id="WP_148701419.1">
    <property type="nucleotide sequence ID" value="NZ_CP007174.1"/>
</dbReference>
<evidence type="ECO:0000313" key="1">
    <source>
        <dbReference type="EMBL" id="AIF84931.1"/>
    </source>
</evidence>
<organism evidence="1 2">
    <name type="scientific">Candidatus Nitrososphaera evergladensis SR1</name>
    <dbReference type="NCBI Taxonomy" id="1459636"/>
    <lineage>
        <taxon>Archaea</taxon>
        <taxon>Nitrososphaerota</taxon>
        <taxon>Nitrososphaeria</taxon>
        <taxon>Nitrososphaerales</taxon>
        <taxon>Nitrososphaeraceae</taxon>
        <taxon>Nitrososphaera</taxon>
    </lineage>
</organism>
<dbReference type="GeneID" id="41598572"/>
<dbReference type="AlphaFoldDB" id="A0A075MTI5"/>
<gene>
    <name evidence="1" type="ORF">NTE_02893</name>
</gene>
<dbReference type="STRING" id="1459636.NTE_02893"/>
<dbReference type="HOGENOM" id="CLU_1357954_0_0_2"/>
<accession>A0A075MTI5</accession>
<sequence>MNPQIFEAFKKRYKGKLPGMSDSEKVRTYMAWCKENRMEEVILRLSSESKGGWSNNLTLDFTTERVIVSRKSFLAKFADFGYVAGLAPYPYLLTMKKNTGDASKIRKQANFTPEDLLQNENLDYFVWYSDIRELALRKGWETMVTNMMGRAIVSNFLTIMTDDGKIHDFTLPVNKNGLYESVSFWLGVALPIKIVEK</sequence>
<dbReference type="EMBL" id="CP007174">
    <property type="protein sequence ID" value="AIF84931.1"/>
    <property type="molecule type" value="Genomic_DNA"/>
</dbReference>
<protein>
    <submittedName>
        <fullName evidence="1">Uncharacterized protein</fullName>
    </submittedName>
</protein>
<name>A0A075MTI5_9ARCH</name>